<evidence type="ECO:0000313" key="2">
    <source>
        <dbReference type="Ensembl" id="ENSCCNP00000012410.1"/>
    </source>
</evidence>
<dbReference type="InterPro" id="IPR036002">
    <property type="entry name" value="Stathmin_sf"/>
</dbReference>
<evidence type="ECO:0000313" key="3">
    <source>
        <dbReference type="Proteomes" id="UP001732720"/>
    </source>
</evidence>
<dbReference type="Proteomes" id="UP001732720">
    <property type="component" value="Chromosome 8"/>
</dbReference>
<dbReference type="GeneID" id="109679503"/>
<dbReference type="KEGG" id="ccan:109679503"/>
<dbReference type="RefSeq" id="XP_020010275.1">
    <property type="nucleotide sequence ID" value="XM_020154686.1"/>
</dbReference>
<dbReference type="PROSITE" id="PS51663">
    <property type="entry name" value="STATHMIN_3"/>
    <property type="match status" value="1"/>
</dbReference>
<dbReference type="Pfam" id="PF00836">
    <property type="entry name" value="Stathmin"/>
    <property type="match status" value="1"/>
</dbReference>
<dbReference type="GO" id="GO:0031110">
    <property type="term" value="P:regulation of microtubule polymerization or depolymerization"/>
    <property type="evidence" value="ECO:0007669"/>
    <property type="project" value="InterPro"/>
</dbReference>
<feature type="compositionally biased region" description="Basic and acidic residues" evidence="1">
    <location>
        <begin position="176"/>
        <end position="194"/>
    </location>
</feature>
<sequence length="276" mass="30875">MGCGQSQPAEDQRRVPGPKKGWEEGSKVDVRVTHSKENRSPQTDSAWPKDTVNKAEGLDEQAQMGSLPGIIPESSPPPGERNGRLNSDPVTNGLINKTKPLETQERQKSSDILEELIVQGIIQSQSKVFRTGESYDVMVDTTEKPLRKPPARLKKLKIKKEVKDFTMKDIEEKMQAAEERRKMKEEEIRKRLQSDRLFPPVNHSDSAQLGGSEVPLVKGLPTVNSASFEPSDPQGGEALKRKKSKSEAAPIDRNYNYEGFGVIESDMSYNQEDDIF</sequence>
<dbReference type="SUPFAM" id="SSF101494">
    <property type="entry name" value="Stathmin"/>
    <property type="match status" value="1"/>
</dbReference>
<dbReference type="PANTHER" id="PTHR10104">
    <property type="entry name" value="STATHMIN"/>
    <property type="match status" value="1"/>
</dbReference>
<dbReference type="AlphaFoldDB" id="A0A8B7TY31"/>
<gene>
    <name evidence="2 4" type="primary">Stmnd1</name>
</gene>
<feature type="compositionally biased region" description="Polar residues" evidence="1">
    <location>
        <begin position="84"/>
        <end position="95"/>
    </location>
</feature>
<evidence type="ECO:0000256" key="1">
    <source>
        <dbReference type="SAM" id="MobiDB-lite"/>
    </source>
</evidence>
<dbReference type="Ensembl" id="ENSCCNT00000016293.1">
    <property type="protein sequence ID" value="ENSCCNP00000012410.1"/>
    <property type="gene ID" value="ENSCCNG00000012885.1"/>
</dbReference>
<reference evidence="4" key="2">
    <citation type="submission" date="2025-04" db="UniProtKB">
        <authorList>
            <consortium name="RefSeq"/>
        </authorList>
    </citation>
    <scope>IDENTIFICATION</scope>
    <source>
        <tissue evidence="4">Leukocyte</tissue>
    </source>
</reference>
<proteinExistence type="predicted"/>
<evidence type="ECO:0000313" key="4">
    <source>
        <dbReference type="RefSeq" id="XP_020010275.1"/>
    </source>
</evidence>
<feature type="compositionally biased region" description="Basic and acidic residues" evidence="1">
    <location>
        <begin position="99"/>
        <end position="108"/>
    </location>
</feature>
<organism evidence="4">
    <name type="scientific">Castor canadensis</name>
    <name type="common">American beaver</name>
    <dbReference type="NCBI Taxonomy" id="51338"/>
    <lineage>
        <taxon>Eukaryota</taxon>
        <taxon>Metazoa</taxon>
        <taxon>Chordata</taxon>
        <taxon>Craniata</taxon>
        <taxon>Vertebrata</taxon>
        <taxon>Euteleostomi</taxon>
        <taxon>Mammalia</taxon>
        <taxon>Eutheria</taxon>
        <taxon>Euarchontoglires</taxon>
        <taxon>Glires</taxon>
        <taxon>Rodentia</taxon>
        <taxon>Castorimorpha</taxon>
        <taxon>Castoridae</taxon>
        <taxon>Castor</taxon>
    </lineage>
</organism>
<feature type="region of interest" description="Disordered" evidence="1">
    <location>
        <begin position="1"/>
        <end position="108"/>
    </location>
</feature>
<feature type="region of interest" description="Disordered" evidence="1">
    <location>
        <begin position="176"/>
        <end position="251"/>
    </location>
</feature>
<dbReference type="OrthoDB" id="9940536at2759"/>
<dbReference type="InterPro" id="IPR000956">
    <property type="entry name" value="Stathmin_fam"/>
</dbReference>
<dbReference type="CTD" id="401236"/>
<feature type="compositionally biased region" description="Basic and acidic residues" evidence="1">
    <location>
        <begin position="10"/>
        <end position="39"/>
    </location>
</feature>
<accession>A0A8B7TY31</accession>
<name>A0A8B7TY31_CASCN</name>
<keyword evidence="3" id="KW-1185">Reference proteome</keyword>
<reference evidence="2" key="1">
    <citation type="submission" date="2023-09" db="UniProtKB">
        <authorList>
            <consortium name="Ensembl"/>
        </authorList>
    </citation>
    <scope>IDENTIFICATION</scope>
</reference>
<protein>
    <submittedName>
        <fullName evidence="4">Stathmin domain-containing protein 1</fullName>
    </submittedName>
</protein>
<dbReference type="PANTHER" id="PTHR10104:SF20">
    <property type="entry name" value="STATHMIN DOMAIN-CONTAINING PROTEIN 1"/>
    <property type="match status" value="1"/>
</dbReference>